<dbReference type="InterPro" id="IPR006674">
    <property type="entry name" value="HD_domain"/>
</dbReference>
<dbReference type="Gene3D" id="1.10.3210.10">
    <property type="entry name" value="Hypothetical protein af1432"/>
    <property type="match status" value="1"/>
</dbReference>
<evidence type="ECO:0000313" key="2">
    <source>
        <dbReference type="EMBL" id="MBM7562708.1"/>
    </source>
</evidence>
<keyword evidence="3" id="KW-1185">Reference proteome</keyword>
<accession>A0ABS2MTE8</accession>
<dbReference type="InterPro" id="IPR006675">
    <property type="entry name" value="HDIG_dom"/>
</dbReference>
<dbReference type="Pfam" id="PF01966">
    <property type="entry name" value="HD"/>
    <property type="match status" value="1"/>
</dbReference>
<proteinExistence type="predicted"/>
<dbReference type="EMBL" id="JAFBDT010000027">
    <property type="protein sequence ID" value="MBM7562708.1"/>
    <property type="molecule type" value="Genomic_DNA"/>
</dbReference>
<organism evidence="2 3">
    <name type="scientific">Fusibacter tunisiensis</name>
    <dbReference type="NCBI Taxonomy" id="1008308"/>
    <lineage>
        <taxon>Bacteria</taxon>
        <taxon>Bacillati</taxon>
        <taxon>Bacillota</taxon>
        <taxon>Clostridia</taxon>
        <taxon>Eubacteriales</taxon>
        <taxon>Eubacteriales Family XII. Incertae Sedis</taxon>
        <taxon>Fusibacter</taxon>
    </lineage>
</organism>
<feature type="domain" description="HD/PDEase" evidence="1">
    <location>
        <begin position="29"/>
        <end position="150"/>
    </location>
</feature>
<sequence>MNNIKKTLDFLLSAFENANNEFFNKYPEEKQYRLDHTMRVANLGKKIAENEGLDVEGMVIGCLLHDISYIKPFNNEEDWKNHGREAAKLSKMFVNSLDLNEATKRDILYGIAIHVDDEADYDGERTLFAETIGECDNIDRFDKFRLYESLKEIDLKSMTLIEQISFCENKIKRLNSLKTTYTFKTATSNKLWNENLDYQINYFSLLQSQLNSSNPDLLLI</sequence>
<dbReference type="Proteomes" id="UP000767854">
    <property type="component" value="Unassembled WGS sequence"/>
</dbReference>
<dbReference type="SMART" id="SM00471">
    <property type="entry name" value="HDc"/>
    <property type="match status" value="1"/>
</dbReference>
<evidence type="ECO:0000313" key="3">
    <source>
        <dbReference type="Proteomes" id="UP000767854"/>
    </source>
</evidence>
<reference evidence="2 3" key="1">
    <citation type="submission" date="2021-01" db="EMBL/GenBank/DDBJ databases">
        <title>Genomic Encyclopedia of Type Strains, Phase IV (KMG-IV): sequencing the most valuable type-strain genomes for metagenomic binning, comparative biology and taxonomic classification.</title>
        <authorList>
            <person name="Goeker M."/>
        </authorList>
    </citation>
    <scope>NUCLEOTIDE SEQUENCE [LARGE SCALE GENOMIC DNA]</scope>
    <source>
        <strain evidence="2 3">DSM 24436</strain>
    </source>
</reference>
<name>A0ABS2MTE8_9FIRM</name>
<evidence type="ECO:0000259" key="1">
    <source>
        <dbReference type="SMART" id="SM00471"/>
    </source>
</evidence>
<dbReference type="RefSeq" id="WP_204665135.1">
    <property type="nucleotide sequence ID" value="NZ_JAFBDT010000027.1"/>
</dbReference>
<dbReference type="NCBIfam" id="TIGR00277">
    <property type="entry name" value="HDIG"/>
    <property type="match status" value="1"/>
</dbReference>
<dbReference type="InterPro" id="IPR003607">
    <property type="entry name" value="HD/PDEase_dom"/>
</dbReference>
<comment type="caution">
    <text evidence="2">The sequence shown here is derived from an EMBL/GenBank/DDBJ whole genome shotgun (WGS) entry which is preliminary data.</text>
</comment>
<gene>
    <name evidence="2" type="ORF">JOC49_002269</name>
</gene>
<dbReference type="SUPFAM" id="SSF109604">
    <property type="entry name" value="HD-domain/PDEase-like"/>
    <property type="match status" value="1"/>
</dbReference>
<protein>
    <recommendedName>
        <fullName evidence="1">HD/PDEase domain-containing protein</fullName>
    </recommendedName>
</protein>
<dbReference type="CDD" id="cd00077">
    <property type="entry name" value="HDc"/>
    <property type="match status" value="1"/>
</dbReference>